<evidence type="ECO:0000256" key="11">
    <source>
        <dbReference type="ARBA" id="ARBA00022989"/>
    </source>
</evidence>
<dbReference type="CDD" id="cd00082">
    <property type="entry name" value="HisKA"/>
    <property type="match status" value="1"/>
</dbReference>
<evidence type="ECO:0000259" key="15">
    <source>
        <dbReference type="PROSITE" id="PS50109"/>
    </source>
</evidence>
<evidence type="ECO:0000256" key="1">
    <source>
        <dbReference type="ARBA" id="ARBA00000085"/>
    </source>
</evidence>
<keyword evidence="8" id="KW-0547">Nucleotide-binding</keyword>
<dbReference type="InterPro" id="IPR005467">
    <property type="entry name" value="His_kinase_dom"/>
</dbReference>
<reference evidence="16 17" key="1">
    <citation type="submission" date="2016-10" db="EMBL/GenBank/DDBJ databases">
        <authorList>
            <person name="de Groot N.N."/>
        </authorList>
    </citation>
    <scope>NUCLEOTIDE SEQUENCE [LARGE SCALE GENOMIC DNA]</scope>
    <source>
        <strain evidence="16 17">NLAE-zl-G419</strain>
    </source>
</reference>
<keyword evidence="11 14" id="KW-1133">Transmembrane helix</keyword>
<dbReference type="EMBL" id="FOOE01000002">
    <property type="protein sequence ID" value="SFF54700.1"/>
    <property type="molecule type" value="Genomic_DNA"/>
</dbReference>
<organism evidence="16 17">
    <name type="scientific">Clostridium cadaveris</name>
    <dbReference type="NCBI Taxonomy" id="1529"/>
    <lineage>
        <taxon>Bacteria</taxon>
        <taxon>Bacillati</taxon>
        <taxon>Bacillota</taxon>
        <taxon>Clostridia</taxon>
        <taxon>Eubacteriales</taxon>
        <taxon>Clostridiaceae</taxon>
        <taxon>Clostridium</taxon>
    </lineage>
</organism>
<accession>A0A1I2JL53</accession>
<dbReference type="SMART" id="SM00387">
    <property type="entry name" value="HATPase_c"/>
    <property type="match status" value="1"/>
</dbReference>
<evidence type="ECO:0000256" key="4">
    <source>
        <dbReference type="ARBA" id="ARBA00022475"/>
    </source>
</evidence>
<dbReference type="InterPro" id="IPR036890">
    <property type="entry name" value="HATPase_C_sf"/>
</dbReference>
<keyword evidence="12" id="KW-0902">Two-component regulatory system</keyword>
<evidence type="ECO:0000313" key="16">
    <source>
        <dbReference type="EMBL" id="SFF54700.1"/>
    </source>
</evidence>
<dbReference type="InterPro" id="IPR036097">
    <property type="entry name" value="HisK_dim/P_sf"/>
</dbReference>
<keyword evidence="10" id="KW-0067">ATP-binding</keyword>
<dbReference type="Proteomes" id="UP000182135">
    <property type="component" value="Unassembled WGS sequence"/>
</dbReference>
<dbReference type="RefSeq" id="WP_083405158.1">
    <property type="nucleotide sequence ID" value="NZ_FOOE01000002.1"/>
</dbReference>
<dbReference type="AlphaFoldDB" id="A0A1I2JL53"/>
<dbReference type="STRING" id="1529.SAMN04487885_102136"/>
<gene>
    <name evidence="16" type="ORF">SAMN04487885_102136</name>
</gene>
<dbReference type="PANTHER" id="PTHR45528">
    <property type="entry name" value="SENSOR HISTIDINE KINASE CPXA"/>
    <property type="match status" value="1"/>
</dbReference>
<dbReference type="Pfam" id="PF00512">
    <property type="entry name" value="HisKA"/>
    <property type="match status" value="1"/>
</dbReference>
<evidence type="ECO:0000256" key="7">
    <source>
        <dbReference type="ARBA" id="ARBA00022692"/>
    </source>
</evidence>
<dbReference type="GO" id="GO:0005524">
    <property type="term" value="F:ATP binding"/>
    <property type="evidence" value="ECO:0007669"/>
    <property type="project" value="UniProtKB-KW"/>
</dbReference>
<dbReference type="GO" id="GO:0005886">
    <property type="term" value="C:plasma membrane"/>
    <property type="evidence" value="ECO:0007669"/>
    <property type="project" value="UniProtKB-SubCell"/>
</dbReference>
<evidence type="ECO:0000256" key="3">
    <source>
        <dbReference type="ARBA" id="ARBA00012438"/>
    </source>
</evidence>
<evidence type="ECO:0000256" key="6">
    <source>
        <dbReference type="ARBA" id="ARBA00022679"/>
    </source>
</evidence>
<feature type="transmembrane region" description="Helical" evidence="14">
    <location>
        <begin position="296"/>
        <end position="319"/>
    </location>
</feature>
<dbReference type="Gene3D" id="1.10.287.130">
    <property type="match status" value="1"/>
</dbReference>
<dbReference type="PROSITE" id="PS50109">
    <property type="entry name" value="HIS_KIN"/>
    <property type="match status" value="1"/>
</dbReference>
<dbReference type="FunFam" id="1.10.287.130:FF:000008">
    <property type="entry name" value="Two-component sensor histidine kinase"/>
    <property type="match status" value="1"/>
</dbReference>
<evidence type="ECO:0000313" key="17">
    <source>
        <dbReference type="Proteomes" id="UP000182135"/>
    </source>
</evidence>
<dbReference type="eggNOG" id="COG2205">
    <property type="taxonomic scope" value="Bacteria"/>
</dbReference>
<dbReference type="Gene3D" id="3.30.565.10">
    <property type="entry name" value="Histidine kinase-like ATPase, C-terminal domain"/>
    <property type="match status" value="1"/>
</dbReference>
<dbReference type="SUPFAM" id="SSF55874">
    <property type="entry name" value="ATPase domain of HSP90 chaperone/DNA topoisomerase II/histidine kinase"/>
    <property type="match status" value="1"/>
</dbReference>
<feature type="transmembrane region" description="Helical" evidence="14">
    <location>
        <begin position="415"/>
        <end position="442"/>
    </location>
</feature>
<keyword evidence="13 14" id="KW-0472">Membrane</keyword>
<evidence type="ECO:0000256" key="5">
    <source>
        <dbReference type="ARBA" id="ARBA00022553"/>
    </source>
</evidence>
<evidence type="ECO:0000256" key="14">
    <source>
        <dbReference type="SAM" id="Phobius"/>
    </source>
</evidence>
<evidence type="ECO:0000256" key="8">
    <source>
        <dbReference type="ARBA" id="ARBA00022741"/>
    </source>
</evidence>
<evidence type="ECO:0000256" key="13">
    <source>
        <dbReference type="ARBA" id="ARBA00023136"/>
    </source>
</evidence>
<dbReference type="InterPro" id="IPR050398">
    <property type="entry name" value="HssS/ArlS-like"/>
</dbReference>
<dbReference type="InterPro" id="IPR003594">
    <property type="entry name" value="HATPase_dom"/>
</dbReference>
<sequence>MDTKSKNIKKKVLLNIVVLIMIITSALGMIYTYPMIEKKVNERENYSPFEMMNFVNDIYDSSYVIYKDMMEEKEGKTIYPEALFIKPRDVSYGDKTNYNREGDNTEKAIRRDFDSSANKLKYSLKNLEYYASFKDGSFVKANSGNDIKKYIQSKELTDEEIENLKKDYLFYVNLSFDEEGEIKVNNSIGANQYTMQQKLDNEVLKNLNSYEYTPYELNPIKNIDIIYAVPRNLKYNDNITMSIHSLEYMDYRNGSSMFILTIGIIVLFLALLVPYRLGKEFIGFKALSKIPFEFNVLIAMLVVTAFIGMSPEIIIMNTINGSFTELVRESFSMYMSDIIVYLANVIYYVIIFAFIFLEITMIKYIFHEGIRKYFREKFLLLAILRWIKNGFRKVFDSIRNVDLRDNQNKKLLKIVLINFVAVTIMCSTWFFGIIGAVIYSFILFKILKKYIEDVSEKYKKLLKVTNEIAKGNLDVKIEDDLGVFEPFKEEVSKIQNGFKNAVDEEVKSQKMKTELISNVSHDLKTPLTSIITYIDLLKDQNINEETRKLYIDTLDRKSQRLKDLIEDLFEVSKATSGNISLNIMNVDIVSLMKQVQIELSDKIEESTLTFKNNYPDHKVMLLLDSQRTFRVFENLIVNALKYSIDNSRVYISIIEDESEVKITLKNMSYAEIDFNIDEIAERFVRGDKSRNTEGSGLGLAIAKSFVELQGGKFNIDIDGDLFKVTISFLKK</sequence>
<keyword evidence="5" id="KW-0597">Phosphoprotein</keyword>
<name>A0A1I2JL53_9CLOT</name>
<comment type="subcellular location">
    <subcellularLocation>
        <location evidence="2">Cell membrane</location>
        <topology evidence="2">Multi-pass membrane protein</topology>
    </subcellularLocation>
</comment>
<evidence type="ECO:0000256" key="9">
    <source>
        <dbReference type="ARBA" id="ARBA00022777"/>
    </source>
</evidence>
<dbReference type="PANTHER" id="PTHR45528:SF1">
    <property type="entry name" value="SENSOR HISTIDINE KINASE CPXA"/>
    <property type="match status" value="1"/>
</dbReference>
<comment type="catalytic activity">
    <reaction evidence="1">
        <text>ATP + protein L-histidine = ADP + protein N-phospho-L-histidine.</text>
        <dbReference type="EC" id="2.7.13.3"/>
    </reaction>
</comment>
<feature type="transmembrane region" description="Helical" evidence="14">
    <location>
        <begin position="339"/>
        <end position="366"/>
    </location>
</feature>
<feature type="domain" description="Histidine kinase" evidence="15">
    <location>
        <begin position="518"/>
        <end position="731"/>
    </location>
</feature>
<keyword evidence="6" id="KW-0808">Transferase</keyword>
<keyword evidence="9 16" id="KW-0418">Kinase</keyword>
<protein>
    <recommendedName>
        <fullName evidence="3">histidine kinase</fullName>
        <ecNumber evidence="3">2.7.13.3</ecNumber>
    </recommendedName>
</protein>
<feature type="transmembrane region" description="Helical" evidence="14">
    <location>
        <begin position="257"/>
        <end position="275"/>
    </location>
</feature>
<keyword evidence="17" id="KW-1185">Reference proteome</keyword>
<dbReference type="GO" id="GO:0000155">
    <property type="term" value="F:phosphorelay sensor kinase activity"/>
    <property type="evidence" value="ECO:0007669"/>
    <property type="project" value="InterPro"/>
</dbReference>
<dbReference type="InterPro" id="IPR003661">
    <property type="entry name" value="HisK_dim/P_dom"/>
</dbReference>
<dbReference type="SUPFAM" id="SSF47384">
    <property type="entry name" value="Homodimeric domain of signal transducing histidine kinase"/>
    <property type="match status" value="1"/>
</dbReference>
<evidence type="ECO:0000256" key="10">
    <source>
        <dbReference type="ARBA" id="ARBA00022840"/>
    </source>
</evidence>
<dbReference type="EC" id="2.7.13.3" evidence="3"/>
<evidence type="ECO:0000256" key="12">
    <source>
        <dbReference type="ARBA" id="ARBA00023012"/>
    </source>
</evidence>
<keyword evidence="7 14" id="KW-0812">Transmembrane</keyword>
<dbReference type="SMART" id="SM00388">
    <property type="entry name" value="HisKA"/>
    <property type="match status" value="1"/>
</dbReference>
<proteinExistence type="predicted"/>
<keyword evidence="4" id="KW-1003">Cell membrane</keyword>
<dbReference type="Pfam" id="PF02518">
    <property type="entry name" value="HATPase_c"/>
    <property type="match status" value="1"/>
</dbReference>
<feature type="transmembrane region" description="Helical" evidence="14">
    <location>
        <begin position="12"/>
        <end position="33"/>
    </location>
</feature>
<evidence type="ECO:0000256" key="2">
    <source>
        <dbReference type="ARBA" id="ARBA00004651"/>
    </source>
</evidence>